<evidence type="ECO:0000313" key="19">
    <source>
        <dbReference type="Proteomes" id="UP000031258"/>
    </source>
</evidence>
<feature type="active site" description="Proton donor; for beta-elimination activity" evidence="15">
    <location>
        <position position="57"/>
    </location>
</feature>
<dbReference type="CDD" id="cd08966">
    <property type="entry name" value="EcFpg-like_N"/>
    <property type="match status" value="1"/>
</dbReference>
<dbReference type="AlphaFoldDB" id="A0A0C1QZA9"/>
<dbReference type="EC" id="3.2.2.23" evidence="15"/>
<proteinExistence type="inferred from homology"/>
<dbReference type="GO" id="GO:0140078">
    <property type="term" value="F:class I DNA-(apurinic or apyrimidinic site) endonuclease activity"/>
    <property type="evidence" value="ECO:0007669"/>
    <property type="project" value="UniProtKB-EC"/>
</dbReference>
<comment type="catalytic activity">
    <reaction evidence="1 15">
        <text>Hydrolysis of DNA containing ring-opened 7-methylguanine residues, releasing 2,6-diamino-4-hydroxy-5-(N-methyl)formamidopyrimidine.</text>
        <dbReference type="EC" id="3.2.2.23"/>
    </reaction>
</comment>
<dbReference type="InterPro" id="IPR015886">
    <property type="entry name" value="H2TH_FPG"/>
</dbReference>
<evidence type="ECO:0000256" key="4">
    <source>
        <dbReference type="ARBA" id="ARBA00022723"/>
    </source>
</evidence>
<feature type="active site" description="Proton donor" evidence="15">
    <location>
        <position position="3"/>
    </location>
</feature>
<dbReference type="RefSeq" id="WP_039456423.1">
    <property type="nucleotide sequence ID" value="NZ_JSWE01000096.1"/>
</dbReference>
<evidence type="ECO:0000256" key="9">
    <source>
        <dbReference type="ARBA" id="ARBA00023125"/>
    </source>
</evidence>
<dbReference type="NCBIfam" id="NF002211">
    <property type="entry name" value="PRK01103.1"/>
    <property type="match status" value="1"/>
</dbReference>
<comment type="similarity">
    <text evidence="2 15">Belongs to the FPG family.</text>
</comment>
<evidence type="ECO:0000256" key="12">
    <source>
        <dbReference type="ARBA" id="ARBA00023268"/>
    </source>
</evidence>
<reference evidence="18 19" key="1">
    <citation type="submission" date="2014-11" db="EMBL/GenBank/DDBJ databases">
        <title>A Rickettsiales Symbiont of Amoebae With Ancient Features.</title>
        <authorList>
            <person name="Schulz F."/>
            <person name="Martijn J."/>
            <person name="Wascher F."/>
            <person name="Kostanjsek R."/>
            <person name="Ettema T.J."/>
            <person name="Horn M."/>
        </authorList>
    </citation>
    <scope>NUCLEOTIDE SEQUENCE [LARGE SCALE GENOMIC DNA]</scope>
    <source>
        <strain evidence="18 19">UWC36</strain>
    </source>
</reference>
<feature type="binding site" evidence="15">
    <location>
        <position position="152"/>
    </location>
    <ligand>
        <name>DNA</name>
        <dbReference type="ChEBI" id="CHEBI:16991"/>
    </ligand>
</feature>
<keyword evidence="13 15" id="KW-0326">Glycosidase</keyword>
<keyword evidence="4 15" id="KW-0479">Metal-binding</keyword>
<gene>
    <name evidence="18" type="primary">mutM_2</name>
    <name evidence="15" type="synonym">fpg</name>
    <name evidence="15" type="synonym">mutM</name>
    <name evidence="18" type="ORF">NF27_DT01190</name>
</gene>
<dbReference type="GO" id="GO:0008270">
    <property type="term" value="F:zinc ion binding"/>
    <property type="evidence" value="ECO:0007669"/>
    <property type="project" value="UniProtKB-UniRule"/>
</dbReference>
<evidence type="ECO:0000256" key="2">
    <source>
        <dbReference type="ARBA" id="ARBA00009409"/>
    </source>
</evidence>
<dbReference type="SMART" id="SM01232">
    <property type="entry name" value="H2TH"/>
    <property type="match status" value="1"/>
</dbReference>
<dbReference type="Gene3D" id="1.10.8.50">
    <property type="match status" value="1"/>
</dbReference>
<organism evidence="18 19">
    <name type="scientific">Candidatus Jidaibacter acanthamoebae</name>
    <dbReference type="NCBI Taxonomy" id="86105"/>
    <lineage>
        <taxon>Bacteria</taxon>
        <taxon>Pseudomonadati</taxon>
        <taxon>Pseudomonadota</taxon>
        <taxon>Alphaproteobacteria</taxon>
        <taxon>Rickettsiales</taxon>
        <taxon>Candidatus Midichloriaceae</taxon>
        <taxon>Candidatus Jidaibacter</taxon>
    </lineage>
</organism>
<comment type="caution">
    <text evidence="18">The sequence shown here is derived from an EMBL/GenBank/DDBJ whole genome shotgun (WGS) entry which is preliminary data.</text>
</comment>
<evidence type="ECO:0000256" key="15">
    <source>
        <dbReference type="HAMAP-Rule" id="MF_00103"/>
    </source>
</evidence>
<evidence type="ECO:0000259" key="16">
    <source>
        <dbReference type="PROSITE" id="PS51066"/>
    </source>
</evidence>
<sequence>MPELPEVETVKNSLYPIIGKKILSINTSGKKFRITPPANFCNLLLNKRITDLTRRSKYILIHLEDENILVIHLGMSGKILLNTETHNNKHNHLEIDLTGDNRLIFNDARRFGLYTVIPGSEINTHNLFKNLGVEPLTPALNPGYLHKIFKNRAAPIKPLLMDASLIVGVGNIYAAESLFRAKISPLRAAKSLNEGEIATLCEMIKIILFEAIESGGSTLRDYVRSSGDIGYFQHKFKVYGRVGQECYICEEVILNNKMAGRSTFYCPKCQS</sequence>
<evidence type="ECO:0000259" key="17">
    <source>
        <dbReference type="PROSITE" id="PS51068"/>
    </source>
</evidence>
<evidence type="ECO:0000256" key="7">
    <source>
        <dbReference type="ARBA" id="ARBA00022801"/>
    </source>
</evidence>
<comment type="cofactor">
    <cofactor evidence="15">
        <name>Zn(2+)</name>
        <dbReference type="ChEBI" id="CHEBI:29105"/>
    </cofactor>
    <text evidence="15">Binds 1 zinc ion per subunit.</text>
</comment>
<dbReference type="PROSITE" id="PS51066">
    <property type="entry name" value="ZF_FPG_2"/>
    <property type="match status" value="1"/>
</dbReference>
<keyword evidence="5 15" id="KW-0227">DNA damage</keyword>
<evidence type="ECO:0000256" key="1">
    <source>
        <dbReference type="ARBA" id="ARBA00001668"/>
    </source>
</evidence>
<keyword evidence="7 15" id="KW-0378">Hydrolase</keyword>
<comment type="subunit">
    <text evidence="3 15">Monomer.</text>
</comment>
<dbReference type="Pfam" id="PF01149">
    <property type="entry name" value="Fapy_DNA_glyco"/>
    <property type="match status" value="1"/>
</dbReference>
<dbReference type="STRING" id="86105.NF27_DT01190"/>
<evidence type="ECO:0000256" key="3">
    <source>
        <dbReference type="ARBA" id="ARBA00011245"/>
    </source>
</evidence>
<dbReference type="GO" id="GO:0006284">
    <property type="term" value="P:base-excision repair"/>
    <property type="evidence" value="ECO:0007669"/>
    <property type="project" value="InterPro"/>
</dbReference>
<comment type="function">
    <text evidence="15">Involved in base excision repair of DNA damaged by oxidation or by mutagenic agents. Acts as DNA glycosylase that recognizes and removes damaged bases. Has a preference for oxidized purines, such as 7,8-dihydro-8-oxoguanine (8-oxoG). Has AP (apurinic/apyrimidinic) lyase activity and introduces nicks in the DNA strand. Cleaves the DNA backbone by beta-delta elimination to generate a single-strand break at the site of the removed base with both 3'- and 5'-phosphates.</text>
</comment>
<dbReference type="PANTHER" id="PTHR22993">
    <property type="entry name" value="FORMAMIDOPYRIMIDINE-DNA GLYCOSYLASE"/>
    <property type="match status" value="1"/>
</dbReference>
<dbReference type="Proteomes" id="UP000031258">
    <property type="component" value="Unassembled WGS sequence"/>
</dbReference>
<feature type="active site" description="Schiff-base intermediate with DNA" evidence="15">
    <location>
        <position position="2"/>
    </location>
</feature>
<keyword evidence="12 15" id="KW-0511">Multifunctional enzyme</keyword>
<keyword evidence="9 15" id="KW-0238">DNA-binding</keyword>
<dbReference type="FunFam" id="1.10.8.50:FF:000003">
    <property type="entry name" value="Formamidopyrimidine-DNA glycosylase"/>
    <property type="match status" value="1"/>
</dbReference>
<dbReference type="Gene3D" id="3.20.190.10">
    <property type="entry name" value="MutM-like, N-terminal"/>
    <property type="match status" value="1"/>
</dbReference>
<keyword evidence="6 15" id="KW-0863">Zinc-finger</keyword>
<protein>
    <recommendedName>
        <fullName evidence="15">Formamidopyrimidine-DNA glycosylase</fullName>
        <shortName evidence="15">Fapy-DNA glycosylase</shortName>
        <ecNumber evidence="15">3.2.2.23</ecNumber>
    </recommendedName>
    <alternativeName>
        <fullName evidence="15">DNA-(apurinic or apyrimidinic site) lyase MutM</fullName>
        <shortName evidence="15">AP lyase MutM</shortName>
        <ecNumber evidence="15">4.2.99.18</ecNumber>
    </alternativeName>
</protein>
<evidence type="ECO:0000256" key="10">
    <source>
        <dbReference type="ARBA" id="ARBA00023204"/>
    </source>
</evidence>
<dbReference type="SUPFAM" id="SSF57716">
    <property type="entry name" value="Glucocorticoid receptor-like (DNA-binding domain)"/>
    <property type="match status" value="1"/>
</dbReference>
<dbReference type="InterPro" id="IPR012319">
    <property type="entry name" value="FPG_cat"/>
</dbReference>
<keyword evidence="10 15" id="KW-0234">DNA repair</keyword>
<dbReference type="PATRIC" id="fig|86105.3.peg.919"/>
<evidence type="ECO:0000256" key="8">
    <source>
        <dbReference type="ARBA" id="ARBA00022833"/>
    </source>
</evidence>
<comment type="catalytic activity">
    <reaction evidence="14 15">
        <text>2'-deoxyribonucleotide-(2'-deoxyribose 5'-phosphate)-2'-deoxyribonucleotide-DNA = a 3'-end 2'-deoxyribonucleotide-(2,3-dehydro-2,3-deoxyribose 5'-phosphate)-DNA + a 5'-end 5'-phospho-2'-deoxyribonucleoside-DNA + H(+)</text>
        <dbReference type="Rhea" id="RHEA:66592"/>
        <dbReference type="Rhea" id="RHEA-COMP:13180"/>
        <dbReference type="Rhea" id="RHEA-COMP:16897"/>
        <dbReference type="Rhea" id="RHEA-COMP:17067"/>
        <dbReference type="ChEBI" id="CHEBI:15378"/>
        <dbReference type="ChEBI" id="CHEBI:136412"/>
        <dbReference type="ChEBI" id="CHEBI:157695"/>
        <dbReference type="ChEBI" id="CHEBI:167181"/>
        <dbReference type="EC" id="4.2.99.18"/>
    </reaction>
</comment>
<feature type="domain" description="Formamidopyrimidine-DNA glycosylase catalytic" evidence="17">
    <location>
        <begin position="2"/>
        <end position="112"/>
    </location>
</feature>
<dbReference type="SUPFAM" id="SSF46946">
    <property type="entry name" value="S13-like H2TH domain"/>
    <property type="match status" value="1"/>
</dbReference>
<evidence type="ECO:0000256" key="11">
    <source>
        <dbReference type="ARBA" id="ARBA00023239"/>
    </source>
</evidence>
<dbReference type="PROSITE" id="PS51068">
    <property type="entry name" value="FPG_CAT"/>
    <property type="match status" value="1"/>
</dbReference>
<accession>A0A0C1QZA9</accession>
<keyword evidence="11 15" id="KW-0456">Lyase</keyword>
<evidence type="ECO:0000313" key="18">
    <source>
        <dbReference type="EMBL" id="KIE05345.1"/>
    </source>
</evidence>
<dbReference type="InterPro" id="IPR000214">
    <property type="entry name" value="Znf_DNA_glyclase/AP_lyase"/>
</dbReference>
<name>A0A0C1QZA9_9RICK</name>
<dbReference type="GO" id="GO:0034039">
    <property type="term" value="F:8-oxo-7,8-dihydroguanine DNA N-glycosylase activity"/>
    <property type="evidence" value="ECO:0007669"/>
    <property type="project" value="TreeGrafter"/>
</dbReference>
<evidence type="ECO:0000256" key="13">
    <source>
        <dbReference type="ARBA" id="ARBA00023295"/>
    </source>
</evidence>
<dbReference type="Pfam" id="PF06831">
    <property type="entry name" value="H2TH"/>
    <property type="match status" value="1"/>
</dbReference>
<dbReference type="SMART" id="SM00898">
    <property type="entry name" value="Fapy_DNA_glyco"/>
    <property type="match status" value="1"/>
</dbReference>
<dbReference type="InterPro" id="IPR035937">
    <property type="entry name" value="FPG_N"/>
</dbReference>
<evidence type="ECO:0000256" key="14">
    <source>
        <dbReference type="ARBA" id="ARBA00044632"/>
    </source>
</evidence>
<feature type="binding site" evidence="15">
    <location>
        <position position="109"/>
    </location>
    <ligand>
        <name>DNA</name>
        <dbReference type="ChEBI" id="CHEBI:16991"/>
    </ligand>
</feature>
<dbReference type="EC" id="4.2.99.18" evidence="15"/>
<feature type="active site" description="Proton donor; for delta-elimination activity" evidence="15">
    <location>
        <position position="261"/>
    </location>
</feature>
<dbReference type="InterPro" id="IPR020629">
    <property type="entry name" value="FPG_Glyclase"/>
</dbReference>
<dbReference type="EMBL" id="JSWE01000096">
    <property type="protein sequence ID" value="KIE05345.1"/>
    <property type="molecule type" value="Genomic_DNA"/>
</dbReference>
<evidence type="ECO:0000256" key="6">
    <source>
        <dbReference type="ARBA" id="ARBA00022771"/>
    </source>
</evidence>
<keyword evidence="8 15" id="KW-0862">Zinc</keyword>
<dbReference type="InterPro" id="IPR010979">
    <property type="entry name" value="Ribosomal_uS13-like_H2TH"/>
</dbReference>
<dbReference type="GO" id="GO:0003684">
    <property type="term" value="F:damaged DNA binding"/>
    <property type="evidence" value="ECO:0007669"/>
    <property type="project" value="InterPro"/>
</dbReference>
<dbReference type="SUPFAM" id="SSF81624">
    <property type="entry name" value="N-terminal domain of MutM-like DNA repair proteins"/>
    <property type="match status" value="1"/>
</dbReference>
<keyword evidence="19" id="KW-1185">Reference proteome</keyword>
<evidence type="ECO:0000256" key="5">
    <source>
        <dbReference type="ARBA" id="ARBA00022763"/>
    </source>
</evidence>
<dbReference type="NCBIfam" id="TIGR00577">
    <property type="entry name" value="fpg"/>
    <property type="match status" value="1"/>
</dbReference>
<dbReference type="OrthoDB" id="9800855at2"/>
<feature type="binding site" evidence="15">
    <location>
        <position position="90"/>
    </location>
    <ligand>
        <name>DNA</name>
        <dbReference type="ChEBI" id="CHEBI:16991"/>
    </ligand>
</feature>
<feature type="domain" description="FPG-type" evidence="16">
    <location>
        <begin position="237"/>
        <end position="271"/>
    </location>
</feature>
<dbReference type="PANTHER" id="PTHR22993:SF9">
    <property type="entry name" value="FORMAMIDOPYRIMIDINE-DNA GLYCOSYLASE"/>
    <property type="match status" value="1"/>
</dbReference>
<dbReference type="HAMAP" id="MF_00103">
    <property type="entry name" value="Fapy_DNA_glycosyl"/>
    <property type="match status" value="1"/>
</dbReference>